<sequence>MKLYSIYATTAVAKISYSELGDLSTIIDELRRSCCSQFIAYYQLIADRKSSFKPQNAN</sequence>
<organism evidence="1 2">
    <name type="scientific">Suhomyces tanzawaensis NRRL Y-17324</name>
    <dbReference type="NCBI Taxonomy" id="984487"/>
    <lineage>
        <taxon>Eukaryota</taxon>
        <taxon>Fungi</taxon>
        <taxon>Dikarya</taxon>
        <taxon>Ascomycota</taxon>
        <taxon>Saccharomycotina</taxon>
        <taxon>Pichiomycetes</taxon>
        <taxon>Debaryomycetaceae</taxon>
        <taxon>Suhomyces</taxon>
    </lineage>
</organism>
<dbReference type="Proteomes" id="UP000094285">
    <property type="component" value="Unassembled WGS sequence"/>
</dbReference>
<feature type="non-terminal residue" evidence="1">
    <location>
        <position position="58"/>
    </location>
</feature>
<reference evidence="2" key="1">
    <citation type="submission" date="2016-05" db="EMBL/GenBank/DDBJ databases">
        <title>Comparative genomics of biotechnologically important yeasts.</title>
        <authorList>
            <consortium name="DOE Joint Genome Institute"/>
            <person name="Riley R."/>
            <person name="Haridas S."/>
            <person name="Wolfe K.H."/>
            <person name="Lopes M.R."/>
            <person name="Hittinger C.T."/>
            <person name="Goker M."/>
            <person name="Salamov A."/>
            <person name="Wisecaver J."/>
            <person name="Long T.M."/>
            <person name="Aerts A.L."/>
            <person name="Barry K."/>
            <person name="Choi C."/>
            <person name="Clum A."/>
            <person name="Coughlan A.Y."/>
            <person name="Deshpande S."/>
            <person name="Douglass A.P."/>
            <person name="Hanson S.J."/>
            <person name="Klenk H.-P."/>
            <person name="Labutti K."/>
            <person name="Lapidus A."/>
            <person name="Lindquist E."/>
            <person name="Lipzen A."/>
            <person name="Meier-Kolthoff J.P."/>
            <person name="Ohm R.A."/>
            <person name="Otillar R.P."/>
            <person name="Pangilinan J."/>
            <person name="Peng Y."/>
            <person name="Rokas A."/>
            <person name="Rosa C.A."/>
            <person name="Scheuner C."/>
            <person name="Sibirny A.A."/>
            <person name="Slot J.C."/>
            <person name="Stielow J.B."/>
            <person name="Sun H."/>
            <person name="Kurtzman C.P."/>
            <person name="Blackwell M."/>
            <person name="Grigoriev I.V."/>
            <person name="Jeffries T.W."/>
        </authorList>
    </citation>
    <scope>NUCLEOTIDE SEQUENCE [LARGE SCALE GENOMIC DNA]</scope>
    <source>
        <strain evidence="2">NRRL Y-17324</strain>
    </source>
</reference>
<name>A0A1E4SID2_9ASCO</name>
<evidence type="ECO:0000313" key="1">
    <source>
        <dbReference type="EMBL" id="ODV79278.1"/>
    </source>
</evidence>
<dbReference type="EMBL" id="KV453912">
    <property type="protein sequence ID" value="ODV79278.1"/>
    <property type="molecule type" value="Genomic_DNA"/>
</dbReference>
<keyword evidence="2" id="KW-1185">Reference proteome</keyword>
<dbReference type="RefSeq" id="XP_020064400.1">
    <property type="nucleotide sequence ID" value="XM_020207706.1"/>
</dbReference>
<evidence type="ECO:0000313" key="2">
    <source>
        <dbReference type="Proteomes" id="UP000094285"/>
    </source>
</evidence>
<dbReference type="AlphaFoldDB" id="A0A1E4SID2"/>
<gene>
    <name evidence="1" type="ORF">CANTADRAFT_26254</name>
</gene>
<protein>
    <submittedName>
        <fullName evidence="1">Uncharacterized protein</fullName>
    </submittedName>
</protein>
<accession>A0A1E4SID2</accession>
<proteinExistence type="predicted"/>
<dbReference type="GeneID" id="30981843"/>